<name>A0A8J4BJ63_9CHLO</name>
<dbReference type="InterPro" id="IPR007657">
    <property type="entry name" value="Glycosyltransferase_61"/>
</dbReference>
<evidence type="ECO:0000313" key="4">
    <source>
        <dbReference type="Proteomes" id="UP000747399"/>
    </source>
</evidence>
<organism evidence="3 4">
    <name type="scientific">Volvox africanus</name>
    <dbReference type="NCBI Taxonomy" id="51714"/>
    <lineage>
        <taxon>Eukaryota</taxon>
        <taxon>Viridiplantae</taxon>
        <taxon>Chlorophyta</taxon>
        <taxon>core chlorophytes</taxon>
        <taxon>Chlorophyceae</taxon>
        <taxon>CS clade</taxon>
        <taxon>Chlamydomonadales</taxon>
        <taxon>Volvocaceae</taxon>
        <taxon>Volvox</taxon>
    </lineage>
</organism>
<reference evidence="3" key="1">
    <citation type="journal article" date="2021" name="Proc. Natl. Acad. Sci. U.S.A.">
        <title>Three genomes in the algal genus Volvox reveal the fate of a haploid sex-determining region after a transition to homothallism.</title>
        <authorList>
            <person name="Yamamoto K."/>
            <person name="Hamaji T."/>
            <person name="Kawai-Toyooka H."/>
            <person name="Matsuzaki R."/>
            <person name="Takahashi F."/>
            <person name="Nishimura Y."/>
            <person name="Kawachi M."/>
            <person name="Noguchi H."/>
            <person name="Minakuchi Y."/>
            <person name="Umen J.G."/>
            <person name="Toyoda A."/>
            <person name="Nozaki H."/>
        </authorList>
    </citation>
    <scope>NUCLEOTIDE SEQUENCE</scope>
    <source>
        <strain evidence="3">NIES-3780</strain>
    </source>
</reference>
<evidence type="ECO:0000256" key="2">
    <source>
        <dbReference type="SAM" id="Phobius"/>
    </source>
</evidence>
<evidence type="ECO:0000313" key="3">
    <source>
        <dbReference type="EMBL" id="GIL62416.1"/>
    </source>
</evidence>
<dbReference type="AlphaFoldDB" id="A0A8J4BJ63"/>
<protein>
    <recommendedName>
        <fullName evidence="5">Glycosyltransferase</fullName>
    </recommendedName>
</protein>
<proteinExistence type="predicted"/>
<evidence type="ECO:0000256" key="1">
    <source>
        <dbReference type="SAM" id="MobiDB-lite"/>
    </source>
</evidence>
<feature type="transmembrane region" description="Helical" evidence="2">
    <location>
        <begin position="12"/>
        <end position="37"/>
    </location>
</feature>
<gene>
    <name evidence="3" type="ORF">Vafri_16602</name>
</gene>
<accession>A0A8J4BJ63</accession>
<keyword evidence="2" id="KW-0472">Membrane</keyword>
<feature type="region of interest" description="Disordered" evidence="1">
    <location>
        <begin position="61"/>
        <end position="87"/>
    </location>
</feature>
<evidence type="ECO:0008006" key="5">
    <source>
        <dbReference type="Google" id="ProtNLM"/>
    </source>
</evidence>
<dbReference type="PANTHER" id="PTHR20961:SF124">
    <property type="entry name" value="GLYCOSYLTRANSFERASE"/>
    <property type="match status" value="1"/>
</dbReference>
<dbReference type="EMBL" id="BNCO01000051">
    <property type="protein sequence ID" value="GIL62416.1"/>
    <property type="molecule type" value="Genomic_DNA"/>
</dbReference>
<keyword evidence="2" id="KW-1133">Transmembrane helix</keyword>
<feature type="region of interest" description="Disordered" evidence="1">
    <location>
        <begin position="256"/>
        <end position="279"/>
    </location>
</feature>
<keyword evidence="4" id="KW-1185">Reference proteome</keyword>
<keyword evidence="2" id="KW-0812">Transmembrane</keyword>
<dbReference type="PANTHER" id="PTHR20961">
    <property type="entry name" value="GLYCOSYLTRANSFERASE"/>
    <property type="match status" value="1"/>
</dbReference>
<dbReference type="Proteomes" id="UP000747399">
    <property type="component" value="Unassembled WGS sequence"/>
</dbReference>
<dbReference type="GO" id="GO:0016757">
    <property type="term" value="F:glycosyltransferase activity"/>
    <property type="evidence" value="ECO:0007669"/>
    <property type="project" value="InterPro"/>
</dbReference>
<sequence length="587" mass="65650">MALGNRRQPAAIISAVTAVAAAAAAATVMMIAALLVLSSDADAATAATAATAAVADDYSRRGLRGTENGNHPAALTPSSPPSCEPPNQLDPKAVFNLGCRRFKWMCIDQQQFITYDPRYSPGQSTERLPYFDVRDIVYNWPNPWGNGDKFERGRDLRIGPVVIRANTSQEASEDLRHPVFSKCTFPIIIWQRWMFNVGEVFEASYVRLFEEFAAGRIDPRMTPVMGTPHGLRLPAFMPLFFSSIFEPEVITLADISQRPPGPHTRHDTAPLPTPGNNSTREGYPVRCFEKLYLCKIKNRKDDGHCAAGQYLLRHYEGRGRLPALGGIFSVSRMGQEGKEEQEEEENEEGEGGLEDTFKVVFASRPNATGRAILNEEELLEACNQLDVKRVAVAADSAAARRHGRMLASRKGRHGSFPRRRIKCISHVFGHDLLYDLALAKVTDVLVATHGAAGYHSFYMPAGSSLVEILPYKFSTQWANLYYARMLEYEKKVFYWSIWITDPANSRESSFENTTVFRPEFVHRERHVTLPWAALRQHLREILKVAGRPMSYKEVYMSGTHSITEKLEVVRNTPDTGGMGWASYNGPT</sequence>
<comment type="caution">
    <text evidence="3">The sequence shown here is derived from an EMBL/GenBank/DDBJ whole genome shotgun (WGS) entry which is preliminary data.</text>
</comment>